<organism evidence="1">
    <name type="scientific">Actinoplanes campanulatus</name>
    <dbReference type="NCBI Taxonomy" id="113559"/>
    <lineage>
        <taxon>Bacteria</taxon>
        <taxon>Bacillati</taxon>
        <taxon>Actinomycetota</taxon>
        <taxon>Actinomycetes</taxon>
        <taxon>Micromonosporales</taxon>
        <taxon>Micromonosporaceae</taxon>
        <taxon>Actinoplanes</taxon>
    </lineage>
</organism>
<comment type="caution">
    <text evidence="1">The sequence shown here is derived from an EMBL/GenBank/DDBJ whole genome shotgun (WGS) entry which is preliminary data.</text>
</comment>
<name>A0ABQ3WAF7_9ACTN</name>
<evidence type="ECO:0000313" key="1">
    <source>
        <dbReference type="EMBL" id="GID44026.1"/>
    </source>
</evidence>
<reference evidence="1" key="1">
    <citation type="submission" date="2021-01" db="EMBL/GenBank/DDBJ databases">
        <title>Whole genome shotgun sequence of Actinoplanes capillaceus NBRC 16408.</title>
        <authorList>
            <person name="Komaki H."/>
            <person name="Tamura T."/>
        </authorList>
    </citation>
    <scope>NUCLEOTIDE SEQUENCE [LARGE SCALE GENOMIC DNA]</scope>
    <source>
        <strain evidence="1">NBRC 16408</strain>
    </source>
</reference>
<accession>A0ABQ3WAF7</accession>
<sequence length="76" mass="8106">MAGRGGCDRGACRFEGFAQVVGVFGKGETGQRYITEAGQVAALRTAPERPVVRPTRIRGRNVQLDQAALSQLSGRC</sequence>
<protein>
    <submittedName>
        <fullName evidence="1">Uncharacterized protein</fullName>
    </submittedName>
</protein>
<proteinExistence type="predicted"/>
<dbReference type="EMBL" id="BOMF01000019">
    <property type="protein sequence ID" value="GID44026.1"/>
    <property type="molecule type" value="Genomic_DNA"/>
</dbReference>
<gene>
    <name evidence="1" type="ORF">Aca07nite_13010</name>
</gene>